<dbReference type="Proteomes" id="UP000013827">
    <property type="component" value="Unassembled WGS sequence"/>
</dbReference>
<dbReference type="Gene3D" id="1.10.3520.10">
    <property type="entry name" value="Glycolipid transfer protein"/>
    <property type="match status" value="1"/>
</dbReference>
<protein>
    <recommendedName>
        <fullName evidence="3">Glycolipid transfer protein domain-containing protein</fullName>
    </recommendedName>
</protein>
<dbReference type="HOGENOM" id="CLU_1104456_0_0_1"/>
<organism evidence="1 2">
    <name type="scientific">Emiliania huxleyi (strain CCMP1516)</name>
    <dbReference type="NCBI Taxonomy" id="280463"/>
    <lineage>
        <taxon>Eukaryota</taxon>
        <taxon>Haptista</taxon>
        <taxon>Haptophyta</taxon>
        <taxon>Prymnesiophyceae</taxon>
        <taxon>Isochrysidales</taxon>
        <taxon>Noelaerhabdaceae</taxon>
        <taxon>Emiliania</taxon>
    </lineage>
</organism>
<accession>A0A0D3IW03</accession>
<dbReference type="KEGG" id="ehx:EMIHUDRAFT_451763"/>
<dbReference type="AlphaFoldDB" id="A0A0D3IW03"/>
<dbReference type="PaxDb" id="2903-EOD15438"/>
<sequence length="252" mass="27088">MLRDFCDLDGYDAAASDESVLSHSQALYSAALAGKDDIMVGRYVAACRHYANHVLPRLISGPALAGGVSEIHSNADKIAKSTALAELRRGSTKGTAERTSGDGGDVLLRDLLVAEASTGIHGLPDAADQSAAMGALWSRRGINMRGAGLHAKYYELLVGNPECRNDAGATMRAAFEASHARYVGWFGRSSFGLATRSMHGWDRLCQRPRIGSADGVGDEDIMRGWTSMAFEVVRRMRETQAALNLEDTRKSI</sequence>
<proteinExistence type="predicted"/>
<dbReference type="GeneID" id="17261588"/>
<dbReference type="InterPro" id="IPR036497">
    <property type="entry name" value="GLTP_sf"/>
</dbReference>
<name>A0A0D3IW03_EMIH1</name>
<evidence type="ECO:0008006" key="3">
    <source>
        <dbReference type="Google" id="ProtNLM"/>
    </source>
</evidence>
<keyword evidence="2" id="KW-1185">Reference proteome</keyword>
<evidence type="ECO:0000313" key="1">
    <source>
        <dbReference type="EnsemblProtists" id="EOD15438"/>
    </source>
</evidence>
<reference evidence="2" key="1">
    <citation type="journal article" date="2013" name="Nature">
        <title>Pan genome of the phytoplankton Emiliania underpins its global distribution.</title>
        <authorList>
            <person name="Read B.A."/>
            <person name="Kegel J."/>
            <person name="Klute M.J."/>
            <person name="Kuo A."/>
            <person name="Lefebvre S.C."/>
            <person name="Maumus F."/>
            <person name="Mayer C."/>
            <person name="Miller J."/>
            <person name="Monier A."/>
            <person name="Salamov A."/>
            <person name="Young J."/>
            <person name="Aguilar M."/>
            <person name="Claverie J.M."/>
            <person name="Frickenhaus S."/>
            <person name="Gonzalez K."/>
            <person name="Herman E.K."/>
            <person name="Lin Y.C."/>
            <person name="Napier J."/>
            <person name="Ogata H."/>
            <person name="Sarno A.F."/>
            <person name="Shmutz J."/>
            <person name="Schroeder D."/>
            <person name="de Vargas C."/>
            <person name="Verret F."/>
            <person name="von Dassow P."/>
            <person name="Valentin K."/>
            <person name="Van de Peer Y."/>
            <person name="Wheeler G."/>
            <person name="Dacks J.B."/>
            <person name="Delwiche C.F."/>
            <person name="Dyhrman S.T."/>
            <person name="Glockner G."/>
            <person name="John U."/>
            <person name="Richards T."/>
            <person name="Worden A.Z."/>
            <person name="Zhang X."/>
            <person name="Grigoriev I.V."/>
            <person name="Allen A.E."/>
            <person name="Bidle K."/>
            <person name="Borodovsky M."/>
            <person name="Bowler C."/>
            <person name="Brownlee C."/>
            <person name="Cock J.M."/>
            <person name="Elias M."/>
            <person name="Gladyshev V.N."/>
            <person name="Groth M."/>
            <person name="Guda C."/>
            <person name="Hadaegh A."/>
            <person name="Iglesias-Rodriguez M.D."/>
            <person name="Jenkins J."/>
            <person name="Jones B.M."/>
            <person name="Lawson T."/>
            <person name="Leese F."/>
            <person name="Lindquist E."/>
            <person name="Lobanov A."/>
            <person name="Lomsadze A."/>
            <person name="Malik S.B."/>
            <person name="Marsh M.E."/>
            <person name="Mackinder L."/>
            <person name="Mock T."/>
            <person name="Mueller-Roeber B."/>
            <person name="Pagarete A."/>
            <person name="Parker M."/>
            <person name="Probert I."/>
            <person name="Quesneville H."/>
            <person name="Raines C."/>
            <person name="Rensing S.A."/>
            <person name="Riano-Pachon D.M."/>
            <person name="Richier S."/>
            <person name="Rokitta S."/>
            <person name="Shiraiwa Y."/>
            <person name="Soanes D.M."/>
            <person name="van der Giezen M."/>
            <person name="Wahlund T.M."/>
            <person name="Williams B."/>
            <person name="Wilson W."/>
            <person name="Wolfe G."/>
            <person name="Wurch L.L."/>
        </authorList>
    </citation>
    <scope>NUCLEOTIDE SEQUENCE</scope>
</reference>
<reference evidence="1" key="2">
    <citation type="submission" date="2024-10" db="UniProtKB">
        <authorList>
            <consortium name="EnsemblProtists"/>
        </authorList>
    </citation>
    <scope>IDENTIFICATION</scope>
</reference>
<dbReference type="RefSeq" id="XP_005767867.1">
    <property type="nucleotide sequence ID" value="XM_005767810.1"/>
</dbReference>
<dbReference type="EnsemblProtists" id="EOD15438">
    <property type="protein sequence ID" value="EOD15438"/>
    <property type="gene ID" value="EMIHUDRAFT_451763"/>
</dbReference>
<evidence type="ECO:0000313" key="2">
    <source>
        <dbReference type="Proteomes" id="UP000013827"/>
    </source>
</evidence>